<dbReference type="Gene3D" id="1.10.510.10">
    <property type="entry name" value="Transferase(Phosphotransferase) domain 1"/>
    <property type="match status" value="1"/>
</dbReference>
<dbReference type="SMART" id="SM00220">
    <property type="entry name" value="S_TKc"/>
    <property type="match status" value="1"/>
</dbReference>
<dbReference type="InterPro" id="IPR014729">
    <property type="entry name" value="Rossmann-like_a/b/a_fold"/>
</dbReference>
<sequence>MQGGPLSPDEHRATSPPGLHQPASTIVVAIDRDRNSQLAVKWVVDHLPSGSSHIILLHVAVHPPAANHGFAMAEATQGALEAEMREIFVPFRGFCTRNGAHVSEVVLEEADVSKAIIEFITANKIQSIALGASNRNAFTKKFKNADVPSSLMKGAPDYCNIYVVAKGKSVNVRLAKCGVPAVVGGEGGGYEGDSIRSAYTRRSSRGKLPPATPETARRSVDSRTVPELTTRPPFRERSLPASSTKPVLLSGRTASDGADGSYRSTRRSVSNDSLAGDLDFGQSTRFSSMDFCDNLDVSSLAASPRETNSPHSAPQREVEAEMRRLRLELKQTMDMYNAACREAINAKQRTKELQLMKLEEARRLEEARHAEEAALAMAEMEKTKCRAAMEAAEAAQRLADLEAQRRRNAEVRARREADEKVRALDAISSHDFRYRRYNIDEIELATERFSDALKIGEGGYGPVYRASLDHTPVAIKVLRPDAQQGRKQFQQEVEVLSCIRHPNMVLLLGACPDYGCLVYEITAEIATALLFLHQTKPEPLVHRDLKPANILLDRNYVSKISDVGLARLVPPATGKLGVKSDIYSLGVLLLQVVTARPPMGLTHHVEKAVEAGTFAQMLDITVKDWPVEEAIGFAKLALKCTEMRRRDRPDLATVILPELNRLRNLGHAYEARMSAGGGDGSAHAQEKAGNVSSPTAVGASWRTAES</sequence>
<evidence type="ECO:0000256" key="1">
    <source>
        <dbReference type="ARBA" id="ARBA00000900"/>
    </source>
</evidence>
<accession>A0A6G1DW18</accession>
<gene>
    <name evidence="9" type="ORF">E2562_005907</name>
</gene>
<dbReference type="InterPro" id="IPR000719">
    <property type="entry name" value="Prot_kinase_dom"/>
</dbReference>
<evidence type="ECO:0000256" key="7">
    <source>
        <dbReference type="SAM" id="MobiDB-lite"/>
    </source>
</evidence>
<evidence type="ECO:0000256" key="6">
    <source>
        <dbReference type="SAM" id="Coils"/>
    </source>
</evidence>
<dbReference type="InterPro" id="IPR006016">
    <property type="entry name" value="UspA"/>
</dbReference>
<feature type="region of interest" description="Disordered" evidence="7">
    <location>
        <begin position="199"/>
        <end position="277"/>
    </location>
</feature>
<feature type="region of interest" description="Disordered" evidence="7">
    <location>
        <begin position="1"/>
        <end position="22"/>
    </location>
</feature>
<dbReference type="SUPFAM" id="SSF52402">
    <property type="entry name" value="Adenine nucleotide alpha hydrolases-like"/>
    <property type="match status" value="1"/>
</dbReference>
<dbReference type="PROSITE" id="PS00108">
    <property type="entry name" value="PROTEIN_KINASE_ST"/>
    <property type="match status" value="1"/>
</dbReference>
<keyword evidence="3" id="KW-0547">Nucleotide-binding</keyword>
<keyword evidence="10" id="KW-1185">Reference proteome</keyword>
<dbReference type="CDD" id="cd01989">
    <property type="entry name" value="USP_STK_Ubox_N"/>
    <property type="match status" value="1"/>
</dbReference>
<feature type="coiled-coil region" evidence="6">
    <location>
        <begin position="361"/>
        <end position="395"/>
    </location>
</feature>
<protein>
    <recommendedName>
        <fullName evidence="2">RING-type E3 ubiquitin transferase</fullName>
        <ecNumber evidence="2">2.3.2.27</ecNumber>
    </recommendedName>
</protein>
<dbReference type="InterPro" id="IPR001245">
    <property type="entry name" value="Ser-Thr/Tyr_kinase_cat_dom"/>
</dbReference>
<dbReference type="EC" id="2.3.2.27" evidence="2"/>
<evidence type="ECO:0000259" key="8">
    <source>
        <dbReference type="PROSITE" id="PS50011"/>
    </source>
</evidence>
<dbReference type="Pfam" id="PF00582">
    <property type="entry name" value="Usp"/>
    <property type="match status" value="1"/>
</dbReference>
<comment type="catalytic activity">
    <reaction evidence="1">
        <text>S-ubiquitinyl-[E2 ubiquitin-conjugating enzyme]-L-cysteine + [acceptor protein]-L-lysine = [E2 ubiquitin-conjugating enzyme]-L-cysteine + N(6)-ubiquitinyl-[acceptor protein]-L-lysine.</text>
        <dbReference type="EC" id="2.3.2.27"/>
    </reaction>
</comment>
<dbReference type="GO" id="GO:0005524">
    <property type="term" value="F:ATP binding"/>
    <property type="evidence" value="ECO:0007669"/>
    <property type="project" value="UniProtKB-KW"/>
</dbReference>
<evidence type="ECO:0000256" key="3">
    <source>
        <dbReference type="ARBA" id="ARBA00022741"/>
    </source>
</evidence>
<evidence type="ECO:0000256" key="4">
    <source>
        <dbReference type="ARBA" id="ARBA00022786"/>
    </source>
</evidence>
<name>A0A6G1DW18_9ORYZ</name>
<dbReference type="Gene3D" id="3.30.200.20">
    <property type="entry name" value="Phosphorylase Kinase, domain 1"/>
    <property type="match status" value="1"/>
</dbReference>
<dbReference type="FunFam" id="3.30.200.20:FF:000162">
    <property type="entry name" value="Adenine nucleotide alpha hydrolase-like domain kinase"/>
    <property type="match status" value="1"/>
</dbReference>
<proteinExistence type="predicted"/>
<dbReference type="PANTHER" id="PTHR45647:SF118">
    <property type="entry name" value="OS01G0581400 PROTEIN"/>
    <property type="match status" value="1"/>
</dbReference>
<comment type="caution">
    <text evidence="9">The sequence shown here is derived from an EMBL/GenBank/DDBJ whole genome shotgun (WGS) entry which is preliminary data.</text>
</comment>
<dbReference type="InterPro" id="IPR011009">
    <property type="entry name" value="Kinase-like_dom_sf"/>
</dbReference>
<dbReference type="PROSITE" id="PS50011">
    <property type="entry name" value="PROTEIN_KINASE_DOM"/>
    <property type="match status" value="1"/>
</dbReference>
<evidence type="ECO:0000256" key="5">
    <source>
        <dbReference type="ARBA" id="ARBA00022840"/>
    </source>
</evidence>
<keyword evidence="5" id="KW-0067">ATP-binding</keyword>
<evidence type="ECO:0000313" key="10">
    <source>
        <dbReference type="Proteomes" id="UP000479710"/>
    </source>
</evidence>
<dbReference type="InterPro" id="IPR008271">
    <property type="entry name" value="Ser/Thr_kinase_AS"/>
</dbReference>
<dbReference type="SUPFAM" id="SSF56112">
    <property type="entry name" value="Protein kinase-like (PK-like)"/>
    <property type="match status" value="1"/>
</dbReference>
<keyword evidence="4" id="KW-0833">Ubl conjugation pathway</keyword>
<dbReference type="GO" id="GO:0004672">
    <property type="term" value="F:protein kinase activity"/>
    <property type="evidence" value="ECO:0007669"/>
    <property type="project" value="InterPro"/>
</dbReference>
<dbReference type="PANTHER" id="PTHR45647">
    <property type="entry name" value="OS02G0152300 PROTEIN"/>
    <property type="match status" value="1"/>
</dbReference>
<evidence type="ECO:0000256" key="2">
    <source>
        <dbReference type="ARBA" id="ARBA00012483"/>
    </source>
</evidence>
<feature type="region of interest" description="Disordered" evidence="7">
    <location>
        <begin position="674"/>
        <end position="706"/>
    </location>
</feature>
<dbReference type="Pfam" id="PF00069">
    <property type="entry name" value="Pkinase"/>
    <property type="match status" value="1"/>
</dbReference>
<organism evidence="9 10">
    <name type="scientific">Oryza meyeriana var. granulata</name>
    <dbReference type="NCBI Taxonomy" id="110450"/>
    <lineage>
        <taxon>Eukaryota</taxon>
        <taxon>Viridiplantae</taxon>
        <taxon>Streptophyta</taxon>
        <taxon>Embryophyta</taxon>
        <taxon>Tracheophyta</taxon>
        <taxon>Spermatophyta</taxon>
        <taxon>Magnoliopsida</taxon>
        <taxon>Liliopsida</taxon>
        <taxon>Poales</taxon>
        <taxon>Poaceae</taxon>
        <taxon>BOP clade</taxon>
        <taxon>Oryzoideae</taxon>
        <taxon>Oryzeae</taxon>
        <taxon>Oryzinae</taxon>
        <taxon>Oryza</taxon>
        <taxon>Oryza meyeriana</taxon>
    </lineage>
</organism>
<dbReference type="InterPro" id="IPR051348">
    <property type="entry name" value="U-box_ubiquitin_ligases"/>
</dbReference>
<dbReference type="GO" id="GO:0061630">
    <property type="term" value="F:ubiquitin protein ligase activity"/>
    <property type="evidence" value="ECO:0007669"/>
    <property type="project" value="UniProtKB-EC"/>
</dbReference>
<keyword evidence="6" id="KW-0175">Coiled coil</keyword>
<reference evidence="9 10" key="1">
    <citation type="submission" date="2019-11" db="EMBL/GenBank/DDBJ databases">
        <title>Whole genome sequence of Oryza granulata.</title>
        <authorList>
            <person name="Li W."/>
        </authorList>
    </citation>
    <scope>NUCLEOTIDE SEQUENCE [LARGE SCALE GENOMIC DNA]</scope>
    <source>
        <strain evidence="10">cv. Menghai</strain>
        <tissue evidence="9">Leaf</tissue>
    </source>
</reference>
<feature type="domain" description="Protein kinase" evidence="8">
    <location>
        <begin position="449"/>
        <end position="670"/>
    </location>
</feature>
<dbReference type="OrthoDB" id="4062651at2759"/>
<dbReference type="AlphaFoldDB" id="A0A6G1DW18"/>
<dbReference type="EMBL" id="SPHZ02000005">
    <property type="protein sequence ID" value="KAF0916304.1"/>
    <property type="molecule type" value="Genomic_DNA"/>
</dbReference>
<dbReference type="Pfam" id="PF07714">
    <property type="entry name" value="PK_Tyr_Ser-Thr"/>
    <property type="match status" value="1"/>
</dbReference>
<dbReference type="Gene3D" id="3.40.50.620">
    <property type="entry name" value="HUPs"/>
    <property type="match status" value="1"/>
</dbReference>
<evidence type="ECO:0000313" key="9">
    <source>
        <dbReference type="EMBL" id="KAF0916304.1"/>
    </source>
</evidence>
<dbReference type="Proteomes" id="UP000479710">
    <property type="component" value="Unassembled WGS sequence"/>
</dbReference>